<keyword evidence="2" id="KW-1185">Reference proteome</keyword>
<dbReference type="Proteomes" id="UP001055879">
    <property type="component" value="Linkage Group LG12"/>
</dbReference>
<reference evidence="1 2" key="2">
    <citation type="journal article" date="2022" name="Mol. Ecol. Resour.">
        <title>The genomes of chicory, endive, great burdock and yacon provide insights into Asteraceae paleo-polyploidization history and plant inulin production.</title>
        <authorList>
            <person name="Fan W."/>
            <person name="Wang S."/>
            <person name="Wang H."/>
            <person name="Wang A."/>
            <person name="Jiang F."/>
            <person name="Liu H."/>
            <person name="Zhao H."/>
            <person name="Xu D."/>
            <person name="Zhang Y."/>
        </authorList>
    </citation>
    <scope>NUCLEOTIDE SEQUENCE [LARGE SCALE GENOMIC DNA]</scope>
    <source>
        <strain evidence="2">cv. Niubang</strain>
    </source>
</reference>
<comment type="caution">
    <text evidence="1">The sequence shown here is derived from an EMBL/GenBank/DDBJ whole genome shotgun (WGS) entry which is preliminary data.</text>
</comment>
<sequence length="599" mass="67525">MGVNSVWFRSFSKRATWLHGLKTRSSREVGRALTFFLGSLEGEDVEEAKDAKKKANAQIKSLSSPLQICFSQQKHFDNIKAELEDLKTNNFTFAKEKNKLLKKFKKEQEIVKRWTSSSKSLERIFQDQMPCDDKSGLGFGNYDLDPPSDTHAPFSLPSFYESSEENSDNCEPLDFSDLSKNLKFGIFVMLKKINTKIPSSTPLANSDKGILGPKPLDSSLSSKARKVNVTSHHKEADQSFKRGLGYQQIWYLDSGCSRHMIDIKSLLVDFVTTKGPSVTFGDNSRRSTKGKLTKSSFMSKQCFSISQPLQMLHMDLCRPVSTPSLGGRRKLDPKDDEGIFVGYSLTSKAFKVNNLIRKCIDKSIHVKFDDLRTSSLSFLTSLYQNNDPSTSVNPSSFQEDNPQPTQPQNTLQIILVSQPDIPSSPIPADLPSLSPENFPSDSPLQISFHPPLPPTIKWTKNHPIDQIIGDQQAGVQTRRGFGNICLYVNFLSLTEPKKFEEALADPCSITAMQEEISQFERGWCRPFLKRVLETKLTFSDLQMRFEIGTILADGVDQIGMLGFRLISQSSIRFERYTSSLSFSADLRLHRTFVLKPNFL</sequence>
<name>A0ACB8YIJ8_ARCLA</name>
<dbReference type="EMBL" id="CM042058">
    <property type="protein sequence ID" value="KAI3685118.1"/>
    <property type="molecule type" value="Genomic_DNA"/>
</dbReference>
<accession>A0ACB8YIJ8</accession>
<organism evidence="1 2">
    <name type="scientific">Arctium lappa</name>
    <name type="common">Greater burdock</name>
    <name type="synonym">Lappa major</name>
    <dbReference type="NCBI Taxonomy" id="4217"/>
    <lineage>
        <taxon>Eukaryota</taxon>
        <taxon>Viridiplantae</taxon>
        <taxon>Streptophyta</taxon>
        <taxon>Embryophyta</taxon>
        <taxon>Tracheophyta</taxon>
        <taxon>Spermatophyta</taxon>
        <taxon>Magnoliopsida</taxon>
        <taxon>eudicotyledons</taxon>
        <taxon>Gunneridae</taxon>
        <taxon>Pentapetalae</taxon>
        <taxon>asterids</taxon>
        <taxon>campanulids</taxon>
        <taxon>Asterales</taxon>
        <taxon>Asteraceae</taxon>
        <taxon>Carduoideae</taxon>
        <taxon>Cardueae</taxon>
        <taxon>Arctiinae</taxon>
        <taxon>Arctium</taxon>
    </lineage>
</organism>
<evidence type="ECO:0000313" key="1">
    <source>
        <dbReference type="EMBL" id="KAI3685118.1"/>
    </source>
</evidence>
<gene>
    <name evidence="1" type="ORF">L6452_34352</name>
</gene>
<reference evidence="2" key="1">
    <citation type="journal article" date="2022" name="Mol. Ecol. Resour.">
        <title>The genomes of chicory, endive, great burdock and yacon provide insights into Asteraceae palaeo-polyploidization history and plant inulin production.</title>
        <authorList>
            <person name="Fan W."/>
            <person name="Wang S."/>
            <person name="Wang H."/>
            <person name="Wang A."/>
            <person name="Jiang F."/>
            <person name="Liu H."/>
            <person name="Zhao H."/>
            <person name="Xu D."/>
            <person name="Zhang Y."/>
        </authorList>
    </citation>
    <scope>NUCLEOTIDE SEQUENCE [LARGE SCALE GENOMIC DNA]</scope>
    <source>
        <strain evidence="2">cv. Niubang</strain>
    </source>
</reference>
<protein>
    <submittedName>
        <fullName evidence="1">Uncharacterized protein</fullName>
    </submittedName>
</protein>
<proteinExistence type="predicted"/>
<evidence type="ECO:0000313" key="2">
    <source>
        <dbReference type="Proteomes" id="UP001055879"/>
    </source>
</evidence>